<dbReference type="InterPro" id="IPR025554">
    <property type="entry name" value="DUF4140"/>
</dbReference>
<dbReference type="NCBIfam" id="TIGR02231">
    <property type="entry name" value="mucoidy inhibitor MuiA family protein"/>
    <property type="match status" value="1"/>
</dbReference>
<feature type="domain" description="DUF4139" evidence="3">
    <location>
        <begin position="217"/>
        <end position="525"/>
    </location>
</feature>
<feature type="chain" id="PRO_5022970542" evidence="2">
    <location>
        <begin position="19"/>
        <end position="540"/>
    </location>
</feature>
<dbReference type="PANTHER" id="PTHR31005:SF8">
    <property type="entry name" value="DUF4139 DOMAIN-CONTAINING PROTEIN"/>
    <property type="match status" value="1"/>
</dbReference>
<dbReference type="RefSeq" id="WP_149818331.1">
    <property type="nucleotide sequence ID" value="NZ_VUOA01000023.1"/>
</dbReference>
<evidence type="ECO:0000259" key="3">
    <source>
        <dbReference type="Pfam" id="PF13598"/>
    </source>
</evidence>
<dbReference type="OrthoDB" id="580912at2"/>
<feature type="coiled-coil region" evidence="1">
    <location>
        <begin position="97"/>
        <end position="124"/>
    </location>
</feature>
<comment type="caution">
    <text evidence="5">The sequence shown here is derived from an EMBL/GenBank/DDBJ whole genome shotgun (WGS) entry which is preliminary data.</text>
</comment>
<name>A0A5B2VEH4_9HYPH</name>
<accession>A0A5B2VEH4</accession>
<keyword evidence="2" id="KW-0732">Signal</keyword>
<dbReference type="EMBL" id="VUOA01000023">
    <property type="protein sequence ID" value="KAA2236759.1"/>
    <property type="molecule type" value="Genomic_DNA"/>
</dbReference>
<evidence type="ECO:0000313" key="6">
    <source>
        <dbReference type="Proteomes" id="UP000323142"/>
    </source>
</evidence>
<feature type="signal peptide" evidence="2">
    <location>
        <begin position="1"/>
        <end position="18"/>
    </location>
</feature>
<organism evidence="5 6">
    <name type="scientific">Salinarimonas soli</name>
    <dbReference type="NCBI Taxonomy" id="1638099"/>
    <lineage>
        <taxon>Bacteria</taxon>
        <taxon>Pseudomonadati</taxon>
        <taxon>Pseudomonadota</taxon>
        <taxon>Alphaproteobacteria</taxon>
        <taxon>Hyphomicrobiales</taxon>
        <taxon>Salinarimonadaceae</taxon>
        <taxon>Salinarimonas</taxon>
    </lineage>
</organism>
<evidence type="ECO:0000256" key="1">
    <source>
        <dbReference type="SAM" id="Coils"/>
    </source>
</evidence>
<dbReference type="AlphaFoldDB" id="A0A5B2VEH4"/>
<keyword evidence="1" id="KW-0175">Coiled coil</keyword>
<feature type="domain" description="DUF4140" evidence="4">
    <location>
        <begin position="30"/>
        <end position="126"/>
    </location>
</feature>
<keyword evidence="6" id="KW-1185">Reference proteome</keyword>
<dbReference type="InterPro" id="IPR037291">
    <property type="entry name" value="DUF4139"/>
</dbReference>
<sequence>MRVRVALFLLLAPGPVSAAEIELPSRVDRVTVFPDAAQVTRTAVLDLPPGASTLLLRGLPAGLDPDSIRVTGVGGGALAIGAVDVRAVPGDLNPALDRDLERRLQALRDEREAVAGRVAALEVKRAAIETYAKASPEKLSPEARPLDVAQWPLAWDAIGAGLAAVNEDIRVAGVRARDLEAEIAALEGARSRPIRPGAPKRDVTVAVEAGAALKGALEVTYRIAGAAWTPAYDARLDLRDKPALELVRRAGVRQRTGEDWSDVVLQVSTVRARGGAAAPDLPPIQAQIEERPQPLARSTMAAPAPKLQAEADAVAARQVEATLESGPFQATFTVPGRVSVAGDGATKTLVLSRQAHAPALLARAVPVLDETAYLEASFVHREDAPLLPGEVAVTRDGTFVGRTRLKLTAPGETVALGFGIDDRVKVTRVPLSRREGETGWIGTARTDQREFKTTVRNLHPMPLRIIVQDRLPFSENAALTIEALRENTPPTERQVDDRRGVMGWTWDYAPGEAREIRFGYRLRWPSDKEITFEPRPVPGG</sequence>
<dbReference type="Proteomes" id="UP000323142">
    <property type="component" value="Unassembled WGS sequence"/>
</dbReference>
<evidence type="ECO:0000313" key="5">
    <source>
        <dbReference type="EMBL" id="KAA2236759.1"/>
    </source>
</evidence>
<evidence type="ECO:0000256" key="2">
    <source>
        <dbReference type="SAM" id="SignalP"/>
    </source>
</evidence>
<dbReference type="Pfam" id="PF13598">
    <property type="entry name" value="DUF4139"/>
    <property type="match status" value="1"/>
</dbReference>
<dbReference type="InterPro" id="IPR011935">
    <property type="entry name" value="CHP02231"/>
</dbReference>
<protein>
    <submittedName>
        <fullName evidence="5">Mucoidy inhibitor MuiA family protein</fullName>
    </submittedName>
</protein>
<gene>
    <name evidence="5" type="ORF">F0L46_13400</name>
</gene>
<evidence type="ECO:0000259" key="4">
    <source>
        <dbReference type="Pfam" id="PF13600"/>
    </source>
</evidence>
<reference evidence="5 6" key="1">
    <citation type="submission" date="2019-09" db="EMBL/GenBank/DDBJ databases">
        <title>Salinarimonas rosea gen. nov., sp. nov., a new member of the a-2 subgroup of the Proteobacteria.</title>
        <authorList>
            <person name="Liu J."/>
        </authorList>
    </citation>
    <scope>NUCLEOTIDE SEQUENCE [LARGE SCALE GENOMIC DNA]</scope>
    <source>
        <strain evidence="5 6">BN140002</strain>
    </source>
</reference>
<reference evidence="5 6" key="2">
    <citation type="submission" date="2019-09" db="EMBL/GenBank/DDBJ databases">
        <authorList>
            <person name="Jin C."/>
        </authorList>
    </citation>
    <scope>NUCLEOTIDE SEQUENCE [LARGE SCALE GENOMIC DNA]</scope>
    <source>
        <strain evidence="5 6">BN140002</strain>
    </source>
</reference>
<dbReference type="PANTHER" id="PTHR31005">
    <property type="entry name" value="DUF4139 DOMAIN-CONTAINING PROTEIN"/>
    <property type="match status" value="1"/>
</dbReference>
<proteinExistence type="predicted"/>
<dbReference type="Pfam" id="PF13600">
    <property type="entry name" value="DUF4140"/>
    <property type="match status" value="1"/>
</dbReference>